<dbReference type="InParanoid" id="B4MAT0"/>
<dbReference type="Proteomes" id="UP000008792">
    <property type="component" value="Unassembled WGS sequence"/>
</dbReference>
<dbReference type="Pfam" id="PF08433">
    <property type="entry name" value="KTI12"/>
    <property type="match status" value="1"/>
</dbReference>
<keyword evidence="1" id="KW-0547">Nucleotide-binding</keyword>
<dbReference type="SUPFAM" id="SSF52540">
    <property type="entry name" value="P-loop containing nucleoside triphosphate hydrolases"/>
    <property type="match status" value="1"/>
</dbReference>
<accession>B4MAT0</accession>
<evidence type="ECO:0000313" key="4">
    <source>
        <dbReference type="EMBL" id="EDW66339.1"/>
    </source>
</evidence>
<dbReference type="GO" id="GO:0000049">
    <property type="term" value="F:tRNA binding"/>
    <property type="evidence" value="ECO:0007669"/>
    <property type="project" value="TreeGrafter"/>
</dbReference>
<dbReference type="InterPro" id="IPR052648">
    <property type="entry name" value="Ser-tRNA(Sec)_kinase"/>
</dbReference>
<evidence type="ECO:0000256" key="2">
    <source>
        <dbReference type="ARBA" id="ARBA00022840"/>
    </source>
</evidence>
<dbReference type="Gene3D" id="3.40.50.300">
    <property type="entry name" value="P-loop containing nucleotide triphosphate hydrolases"/>
    <property type="match status" value="1"/>
</dbReference>
<dbReference type="EMBL" id="JX175246">
    <property type="protein sequence ID" value="AFQ31527.1"/>
    <property type="molecule type" value="mRNA"/>
</dbReference>
<keyword evidence="2" id="KW-0067">ATP-binding</keyword>
<dbReference type="HOGENOM" id="CLU_994879_0_0_1"/>
<dbReference type="OMA" id="HYYRSMR"/>
<dbReference type="STRING" id="7244.B4MAT0"/>
<reference evidence="3" key="4">
    <citation type="submission" date="2012-06" db="EMBL/GenBank/DDBJ databases">
        <title>Confirmation of dicistronic gene structures in several Dipteran species.</title>
        <authorList>
            <person name="Hunter H.C.IV."/>
            <person name="Smith C.D."/>
        </authorList>
    </citation>
    <scope>NUCLEOTIDE SEQUENCE</scope>
</reference>
<reference evidence="4 5" key="1">
    <citation type="journal article" date="2007" name="Nature">
        <title>Evolution of genes and genomes on the Drosophila phylogeny.</title>
        <authorList>
            <consortium name="Drosophila 12 Genomes Consortium"/>
            <person name="Clark A.G."/>
            <person name="Eisen M.B."/>
            <person name="Smith D.R."/>
            <person name="Bergman C.M."/>
            <person name="Oliver B."/>
            <person name="Markow T.A."/>
            <person name="Kaufman T.C."/>
            <person name="Kellis M."/>
            <person name="Gelbart W."/>
            <person name="Iyer V.N."/>
            <person name="Pollard D.A."/>
            <person name="Sackton T.B."/>
            <person name="Larracuente A.M."/>
            <person name="Singh N.D."/>
            <person name="Abad J.P."/>
            <person name="Abt D.N."/>
            <person name="Adryan B."/>
            <person name="Aguade M."/>
            <person name="Akashi H."/>
            <person name="Anderson W.W."/>
            <person name="Aquadro C.F."/>
            <person name="Ardell D.H."/>
            <person name="Arguello R."/>
            <person name="Artieri C.G."/>
            <person name="Barbash D.A."/>
            <person name="Barker D."/>
            <person name="Barsanti P."/>
            <person name="Batterham P."/>
            <person name="Batzoglou S."/>
            <person name="Begun D."/>
            <person name="Bhutkar A."/>
            <person name="Blanco E."/>
            <person name="Bosak S.A."/>
            <person name="Bradley R.K."/>
            <person name="Brand A.D."/>
            <person name="Brent M.R."/>
            <person name="Brooks A.N."/>
            <person name="Brown R.H."/>
            <person name="Butlin R.K."/>
            <person name="Caggese C."/>
            <person name="Calvi B.R."/>
            <person name="Bernardo de Carvalho A."/>
            <person name="Caspi A."/>
            <person name="Castrezana S."/>
            <person name="Celniker S.E."/>
            <person name="Chang J.L."/>
            <person name="Chapple C."/>
            <person name="Chatterji S."/>
            <person name="Chinwalla A."/>
            <person name="Civetta A."/>
            <person name="Clifton S.W."/>
            <person name="Comeron J.M."/>
            <person name="Costello J.C."/>
            <person name="Coyne J.A."/>
            <person name="Daub J."/>
            <person name="David R.G."/>
            <person name="Delcher A.L."/>
            <person name="Delehaunty K."/>
            <person name="Do C.B."/>
            <person name="Ebling H."/>
            <person name="Edwards K."/>
            <person name="Eickbush T."/>
            <person name="Evans J.D."/>
            <person name="Filipski A."/>
            <person name="Findeiss S."/>
            <person name="Freyhult E."/>
            <person name="Fulton L."/>
            <person name="Fulton R."/>
            <person name="Garcia A.C."/>
            <person name="Gardiner A."/>
            <person name="Garfield D.A."/>
            <person name="Garvin B.E."/>
            <person name="Gibson G."/>
            <person name="Gilbert D."/>
            <person name="Gnerre S."/>
            <person name="Godfrey J."/>
            <person name="Good R."/>
            <person name="Gotea V."/>
            <person name="Gravely B."/>
            <person name="Greenberg A.J."/>
            <person name="Griffiths-Jones S."/>
            <person name="Gross S."/>
            <person name="Guigo R."/>
            <person name="Gustafson E.A."/>
            <person name="Haerty W."/>
            <person name="Hahn M.W."/>
            <person name="Halligan D.L."/>
            <person name="Halpern A.L."/>
            <person name="Halter G.M."/>
            <person name="Han M.V."/>
            <person name="Heger A."/>
            <person name="Hillier L."/>
            <person name="Hinrichs A.S."/>
            <person name="Holmes I."/>
            <person name="Hoskins R.A."/>
            <person name="Hubisz M.J."/>
            <person name="Hultmark D."/>
            <person name="Huntley M.A."/>
            <person name="Jaffe D.B."/>
            <person name="Jagadeeshan S."/>
            <person name="Jeck W.R."/>
            <person name="Johnson J."/>
            <person name="Jones C.D."/>
            <person name="Jordan W.C."/>
            <person name="Karpen G.H."/>
            <person name="Kataoka E."/>
            <person name="Keightley P.D."/>
            <person name="Kheradpour P."/>
            <person name="Kirkness E.F."/>
            <person name="Koerich L.B."/>
            <person name="Kristiansen K."/>
            <person name="Kudrna D."/>
            <person name="Kulathinal R.J."/>
            <person name="Kumar S."/>
            <person name="Kwok R."/>
            <person name="Lander E."/>
            <person name="Langley C.H."/>
            <person name="Lapoint R."/>
            <person name="Lazzaro B.P."/>
            <person name="Lee S.J."/>
            <person name="Levesque L."/>
            <person name="Li R."/>
            <person name="Lin C.F."/>
            <person name="Lin M.F."/>
            <person name="Lindblad-Toh K."/>
            <person name="Llopart A."/>
            <person name="Long M."/>
            <person name="Low L."/>
            <person name="Lozovsky E."/>
            <person name="Lu J."/>
            <person name="Luo M."/>
            <person name="Machado C.A."/>
            <person name="Makalowski W."/>
            <person name="Marzo M."/>
            <person name="Matsuda M."/>
            <person name="Matzkin L."/>
            <person name="McAllister B."/>
            <person name="McBride C.S."/>
            <person name="McKernan B."/>
            <person name="McKernan K."/>
            <person name="Mendez-Lago M."/>
            <person name="Minx P."/>
            <person name="Mollenhauer M.U."/>
            <person name="Montooth K."/>
            <person name="Mount S.M."/>
            <person name="Mu X."/>
            <person name="Myers E."/>
            <person name="Negre B."/>
            <person name="Newfeld S."/>
            <person name="Nielsen R."/>
            <person name="Noor M.A."/>
            <person name="O'Grady P."/>
            <person name="Pachter L."/>
            <person name="Papaceit M."/>
            <person name="Parisi M.J."/>
            <person name="Parisi M."/>
            <person name="Parts L."/>
            <person name="Pedersen J.S."/>
            <person name="Pesole G."/>
            <person name="Phillippy A.M."/>
            <person name="Ponting C.P."/>
            <person name="Pop M."/>
            <person name="Porcelli D."/>
            <person name="Powell J.R."/>
            <person name="Prohaska S."/>
            <person name="Pruitt K."/>
            <person name="Puig M."/>
            <person name="Quesneville H."/>
            <person name="Ram K.R."/>
            <person name="Rand D."/>
            <person name="Rasmussen M.D."/>
            <person name="Reed L.K."/>
            <person name="Reenan R."/>
            <person name="Reily A."/>
            <person name="Remington K.A."/>
            <person name="Rieger T.T."/>
            <person name="Ritchie M.G."/>
            <person name="Robin C."/>
            <person name="Rogers Y.H."/>
            <person name="Rohde C."/>
            <person name="Rozas J."/>
            <person name="Rubenfield M.J."/>
            <person name="Ruiz A."/>
            <person name="Russo S."/>
            <person name="Salzberg S.L."/>
            <person name="Sanchez-Gracia A."/>
            <person name="Saranga D.J."/>
            <person name="Sato H."/>
            <person name="Schaeffer S.W."/>
            <person name="Schatz M.C."/>
            <person name="Schlenke T."/>
            <person name="Schwartz R."/>
            <person name="Segarra C."/>
            <person name="Singh R.S."/>
            <person name="Sirot L."/>
            <person name="Sirota M."/>
            <person name="Sisneros N.B."/>
            <person name="Smith C.D."/>
            <person name="Smith T.F."/>
            <person name="Spieth J."/>
            <person name="Stage D.E."/>
            <person name="Stark A."/>
            <person name="Stephan W."/>
            <person name="Strausberg R.L."/>
            <person name="Strempel S."/>
            <person name="Sturgill D."/>
            <person name="Sutton G."/>
            <person name="Sutton G.G."/>
            <person name="Tao W."/>
            <person name="Teichmann S."/>
            <person name="Tobari Y.N."/>
            <person name="Tomimura Y."/>
            <person name="Tsolas J.M."/>
            <person name="Valente V.L."/>
            <person name="Venter E."/>
            <person name="Venter J.C."/>
            <person name="Vicario S."/>
            <person name="Vieira F.G."/>
            <person name="Vilella A.J."/>
            <person name="Villasante A."/>
            <person name="Walenz B."/>
            <person name="Wang J."/>
            <person name="Wasserman M."/>
            <person name="Watts T."/>
            <person name="Wilson D."/>
            <person name="Wilson R.K."/>
            <person name="Wing R.A."/>
            <person name="Wolfner M.F."/>
            <person name="Wong A."/>
            <person name="Wong G.K."/>
            <person name="Wu C.I."/>
            <person name="Wu G."/>
            <person name="Yamamoto D."/>
            <person name="Yang H.P."/>
            <person name="Yang S.P."/>
            <person name="Yorke J.A."/>
            <person name="Yoshida K."/>
            <person name="Zdobnov E."/>
            <person name="Zhang P."/>
            <person name="Zhang Y."/>
            <person name="Zimin A.V."/>
            <person name="Baldwin J."/>
            <person name="Abdouelleil A."/>
            <person name="Abdulkadir J."/>
            <person name="Abebe A."/>
            <person name="Abera B."/>
            <person name="Abreu J."/>
            <person name="Acer S.C."/>
            <person name="Aftuck L."/>
            <person name="Alexander A."/>
            <person name="An P."/>
            <person name="Anderson E."/>
            <person name="Anderson S."/>
            <person name="Arachi H."/>
            <person name="Azer M."/>
            <person name="Bachantsang P."/>
            <person name="Barry A."/>
            <person name="Bayul T."/>
            <person name="Berlin A."/>
            <person name="Bessette D."/>
            <person name="Bloom T."/>
            <person name="Blye J."/>
            <person name="Boguslavskiy L."/>
            <person name="Bonnet C."/>
            <person name="Boukhgalter B."/>
            <person name="Bourzgui I."/>
            <person name="Brown A."/>
            <person name="Cahill P."/>
            <person name="Channer S."/>
            <person name="Cheshatsang Y."/>
            <person name="Chuda L."/>
            <person name="Citroen M."/>
            <person name="Collymore A."/>
            <person name="Cooke P."/>
            <person name="Costello M."/>
            <person name="D'Aco K."/>
            <person name="Daza R."/>
            <person name="De Haan G."/>
            <person name="DeGray S."/>
            <person name="DeMaso C."/>
            <person name="Dhargay N."/>
            <person name="Dooley K."/>
            <person name="Dooley E."/>
            <person name="Doricent M."/>
            <person name="Dorje P."/>
            <person name="Dorjee K."/>
            <person name="Dupes A."/>
            <person name="Elong R."/>
            <person name="Falk J."/>
            <person name="Farina A."/>
            <person name="Faro S."/>
            <person name="Ferguson D."/>
            <person name="Fisher S."/>
            <person name="Foley C.D."/>
            <person name="Franke A."/>
            <person name="Friedrich D."/>
            <person name="Gadbois L."/>
            <person name="Gearin G."/>
            <person name="Gearin C.R."/>
            <person name="Giannoukos G."/>
            <person name="Goode T."/>
            <person name="Graham J."/>
            <person name="Grandbois E."/>
            <person name="Grewal S."/>
            <person name="Gyaltsen K."/>
            <person name="Hafez N."/>
            <person name="Hagos B."/>
            <person name="Hall J."/>
            <person name="Henson C."/>
            <person name="Hollinger A."/>
            <person name="Honan T."/>
            <person name="Huard M.D."/>
            <person name="Hughes L."/>
            <person name="Hurhula B."/>
            <person name="Husby M.E."/>
            <person name="Kamat A."/>
            <person name="Kanga B."/>
            <person name="Kashin S."/>
            <person name="Khazanovich D."/>
            <person name="Kisner P."/>
            <person name="Lance K."/>
            <person name="Lara M."/>
            <person name="Lee W."/>
            <person name="Lennon N."/>
            <person name="Letendre F."/>
            <person name="LeVine R."/>
            <person name="Lipovsky A."/>
            <person name="Liu X."/>
            <person name="Liu J."/>
            <person name="Liu S."/>
            <person name="Lokyitsang T."/>
            <person name="Lokyitsang Y."/>
            <person name="Lubonja R."/>
            <person name="Lui A."/>
            <person name="MacDonald P."/>
            <person name="Magnisalis V."/>
            <person name="Maru K."/>
            <person name="Matthews C."/>
            <person name="McCusker W."/>
            <person name="McDonough S."/>
            <person name="Mehta T."/>
            <person name="Meldrim J."/>
            <person name="Meneus L."/>
            <person name="Mihai O."/>
            <person name="Mihalev A."/>
            <person name="Mihova T."/>
            <person name="Mittelman R."/>
            <person name="Mlenga V."/>
            <person name="Montmayeur A."/>
            <person name="Mulrain L."/>
            <person name="Navidi A."/>
            <person name="Naylor J."/>
            <person name="Negash T."/>
            <person name="Nguyen T."/>
            <person name="Nguyen N."/>
            <person name="Nicol R."/>
            <person name="Norbu C."/>
            <person name="Norbu N."/>
            <person name="Novod N."/>
            <person name="O'Neill B."/>
            <person name="Osman S."/>
            <person name="Markiewicz E."/>
            <person name="Oyono O.L."/>
            <person name="Patti C."/>
            <person name="Phunkhang P."/>
            <person name="Pierre F."/>
            <person name="Priest M."/>
            <person name="Raghuraman S."/>
            <person name="Rege F."/>
            <person name="Reyes R."/>
            <person name="Rise C."/>
            <person name="Rogov P."/>
            <person name="Ross K."/>
            <person name="Ryan E."/>
            <person name="Settipalli S."/>
            <person name="Shea T."/>
            <person name="Sherpa N."/>
            <person name="Shi L."/>
            <person name="Shih D."/>
            <person name="Sparrow T."/>
            <person name="Spaulding J."/>
            <person name="Stalker J."/>
            <person name="Stange-Thomann N."/>
            <person name="Stavropoulos S."/>
            <person name="Stone C."/>
            <person name="Strader C."/>
            <person name="Tesfaye S."/>
            <person name="Thomson T."/>
            <person name="Thoulutsang Y."/>
            <person name="Thoulutsang D."/>
            <person name="Topham K."/>
            <person name="Topping I."/>
            <person name="Tsamla T."/>
            <person name="Vassiliev H."/>
            <person name="Vo A."/>
            <person name="Wangchuk T."/>
            <person name="Wangdi T."/>
            <person name="Weiand M."/>
            <person name="Wilkinson J."/>
            <person name="Wilson A."/>
            <person name="Yadav S."/>
            <person name="Young G."/>
            <person name="Yu Q."/>
            <person name="Zembek L."/>
            <person name="Zhong D."/>
            <person name="Zimmer A."/>
            <person name="Zwirko Z."/>
            <person name="Jaffe D.B."/>
            <person name="Alvarez P."/>
            <person name="Brockman W."/>
            <person name="Butler J."/>
            <person name="Chin C."/>
            <person name="Gnerre S."/>
            <person name="Grabherr M."/>
            <person name="Kleber M."/>
            <person name="Mauceli E."/>
            <person name="MacCallum I."/>
        </authorList>
    </citation>
    <scope>NUCLEOTIDE SEQUENCE [LARGE SCALE GENOMIC DNA]</scope>
    <source>
        <strain evidence="4">TSC#15010-1051.87</strain>
        <strain evidence="5">Tucson 15010-1051.87</strain>
    </source>
</reference>
<evidence type="ECO:0000256" key="1">
    <source>
        <dbReference type="ARBA" id="ARBA00022741"/>
    </source>
</evidence>
<dbReference type="FunCoup" id="B4MAT0">
    <property type="interactions" value="79"/>
</dbReference>
<dbReference type="OrthoDB" id="9972657at2759"/>
<dbReference type="PANTHER" id="PTHR20873">
    <property type="entry name" value="L-SERYL-TRNA(SEC) KINASE"/>
    <property type="match status" value="1"/>
</dbReference>
<evidence type="ECO:0000313" key="5">
    <source>
        <dbReference type="Proteomes" id="UP000008792"/>
    </source>
</evidence>
<reference evidence="4" key="3">
    <citation type="submission" date="2008-06" db="EMBL/GenBank/DDBJ databases">
        <authorList>
            <consortium name="FlyBase"/>
        </authorList>
    </citation>
    <scope>NUCLEOTIDE SEQUENCE</scope>
    <source>
        <strain evidence="4">TSC#15010-1051.87</strain>
    </source>
</reference>
<gene>
    <name evidence="4" type="primary">Dvir\GJ15608</name>
    <name evidence="4" type="ORF">Dvir_GJ15608</name>
</gene>
<dbReference type="SMR" id="B4MAT0"/>
<proteinExistence type="evidence at transcript level"/>
<dbReference type="PANTHER" id="PTHR20873:SF0">
    <property type="entry name" value="L-SERYL-TRNA(SEC) KINASE"/>
    <property type="match status" value="1"/>
</dbReference>
<organism evidence="4 5">
    <name type="scientific">Drosophila virilis</name>
    <name type="common">Fruit fly</name>
    <dbReference type="NCBI Taxonomy" id="7244"/>
    <lineage>
        <taxon>Eukaryota</taxon>
        <taxon>Metazoa</taxon>
        <taxon>Ecdysozoa</taxon>
        <taxon>Arthropoda</taxon>
        <taxon>Hexapoda</taxon>
        <taxon>Insecta</taxon>
        <taxon>Pterygota</taxon>
        <taxon>Neoptera</taxon>
        <taxon>Endopterygota</taxon>
        <taxon>Diptera</taxon>
        <taxon>Brachycera</taxon>
        <taxon>Muscomorpha</taxon>
        <taxon>Ephydroidea</taxon>
        <taxon>Drosophilidae</taxon>
        <taxon>Drosophila</taxon>
    </lineage>
</organism>
<dbReference type="EMBL" id="CH940655">
    <property type="protein sequence ID" value="EDW66339.1"/>
    <property type="molecule type" value="Genomic_DNA"/>
</dbReference>
<evidence type="ECO:0000313" key="3">
    <source>
        <dbReference type="EMBL" id="AFQ31527.1"/>
    </source>
</evidence>
<sequence length="287" mass="32103">MPRICLLALIGLPGAGKTRLSNWLLEQPTSLTGWNVMHLCYDDHFNIGPKDHTDYKTQRKLIHKLLTQLIAELQAGATELPAMVRGGTTTTTAIGNDNYLIVCDDNHYYRSMRNKLYQLCRSQNCLYAQLHVASSLDACLQGNVARGAAGVPPAVIRQMQTRLEPPSATANGWERLSLTLTSTDYAAAAHIINGFIRSLLESQLVGTSLVSVKQPQVQSLVHQLDLLLRARIQICMDAIEEHQQKRIGGHALNGQRKQILAKFRLDMRNRQTDFSNLNLEYYVNLLS</sequence>
<name>B4MAT0_DROVI</name>
<dbReference type="GO" id="GO:0005524">
    <property type="term" value="F:ATP binding"/>
    <property type="evidence" value="ECO:0007669"/>
    <property type="project" value="UniProtKB-KW"/>
</dbReference>
<reference evidence="4" key="2">
    <citation type="journal article" date="2008" name="Bioinformatics">
        <title>Assembly reconciliation.</title>
        <authorList>
            <person name="Zimin A.V."/>
            <person name="Smith D.R."/>
            <person name="Sutton G."/>
            <person name="Yorke J.A."/>
        </authorList>
    </citation>
    <scope>NUCLEOTIDE SEQUENCE</scope>
    <source>
        <strain evidence="4">TSC#15010-1051.87</strain>
    </source>
</reference>
<dbReference type="InterPro" id="IPR013641">
    <property type="entry name" value="KTI12/PSTK"/>
</dbReference>
<dbReference type="KEGG" id="dvi:6634493"/>
<dbReference type="InterPro" id="IPR027417">
    <property type="entry name" value="P-loop_NTPase"/>
</dbReference>
<dbReference type="GO" id="GO:0016301">
    <property type="term" value="F:kinase activity"/>
    <property type="evidence" value="ECO:0007669"/>
    <property type="project" value="TreeGrafter"/>
</dbReference>
<protein>
    <submittedName>
        <fullName evidence="3">GJ15608</fullName>
    </submittedName>
</protein>
<keyword evidence="5" id="KW-1185">Reference proteome</keyword>
<dbReference type="eggNOG" id="KOG4622">
    <property type="taxonomic scope" value="Eukaryota"/>
</dbReference>
<dbReference type="AlphaFoldDB" id="B4MAT0"/>